<evidence type="ECO:0000256" key="2">
    <source>
        <dbReference type="SAM" id="SignalP"/>
    </source>
</evidence>
<protein>
    <submittedName>
        <fullName evidence="3">Uncharacterized protein</fullName>
    </submittedName>
</protein>
<feature type="transmembrane region" description="Helical" evidence="1">
    <location>
        <begin position="99"/>
        <end position="119"/>
    </location>
</feature>
<evidence type="ECO:0000313" key="4">
    <source>
        <dbReference type="Proteomes" id="UP000623467"/>
    </source>
</evidence>
<evidence type="ECO:0000256" key="1">
    <source>
        <dbReference type="SAM" id="Phobius"/>
    </source>
</evidence>
<keyword evidence="1" id="KW-0812">Transmembrane</keyword>
<proteinExistence type="predicted"/>
<feature type="chain" id="PRO_5034638300" evidence="2">
    <location>
        <begin position="22"/>
        <end position="175"/>
    </location>
</feature>
<organism evidence="3 4">
    <name type="scientific">Mycena sanguinolenta</name>
    <dbReference type="NCBI Taxonomy" id="230812"/>
    <lineage>
        <taxon>Eukaryota</taxon>
        <taxon>Fungi</taxon>
        <taxon>Dikarya</taxon>
        <taxon>Basidiomycota</taxon>
        <taxon>Agaricomycotina</taxon>
        <taxon>Agaricomycetes</taxon>
        <taxon>Agaricomycetidae</taxon>
        <taxon>Agaricales</taxon>
        <taxon>Marasmiineae</taxon>
        <taxon>Mycenaceae</taxon>
        <taxon>Mycena</taxon>
    </lineage>
</organism>
<gene>
    <name evidence="3" type="ORF">MSAN_01378300</name>
</gene>
<name>A0A8H6Y8N4_9AGAR</name>
<reference evidence="3" key="1">
    <citation type="submission" date="2020-05" db="EMBL/GenBank/DDBJ databases">
        <title>Mycena genomes resolve the evolution of fungal bioluminescence.</title>
        <authorList>
            <person name="Tsai I.J."/>
        </authorList>
    </citation>
    <scope>NUCLEOTIDE SEQUENCE</scope>
    <source>
        <strain evidence="3">160909Yilan</strain>
    </source>
</reference>
<dbReference type="EMBL" id="JACAZH010000011">
    <property type="protein sequence ID" value="KAF7354647.1"/>
    <property type="molecule type" value="Genomic_DNA"/>
</dbReference>
<dbReference type="OrthoDB" id="10511061at2759"/>
<keyword evidence="2" id="KW-0732">Signal</keyword>
<dbReference type="AlphaFoldDB" id="A0A8H6Y8N4"/>
<keyword evidence="1" id="KW-0472">Membrane</keyword>
<keyword evidence="1" id="KW-1133">Transmembrane helix</keyword>
<keyword evidence="4" id="KW-1185">Reference proteome</keyword>
<dbReference type="Proteomes" id="UP000623467">
    <property type="component" value="Unassembled WGS sequence"/>
</dbReference>
<feature type="signal peptide" evidence="2">
    <location>
        <begin position="1"/>
        <end position="21"/>
    </location>
</feature>
<accession>A0A8H6Y8N4</accession>
<comment type="caution">
    <text evidence="3">The sequence shown here is derived from an EMBL/GenBank/DDBJ whole genome shotgun (WGS) entry which is preliminary data.</text>
</comment>
<sequence length="175" mass="19031">MVSSQNAFTFAFFAFFSFIVATPTETPPDDVYVQFPAYAREAPSRPIKLVSDKPAWNRVSRATCPLHTLDAGSEPFRRIVSETVEGSGSASSSSCLHKYVIAPAVALFVSVVLNLALIIRLMVLNRRRHVAVGIIPLRDVPRSRFGDATPISIAIPSRAQMASTDSTATLVPRLV</sequence>
<evidence type="ECO:0000313" key="3">
    <source>
        <dbReference type="EMBL" id="KAF7354647.1"/>
    </source>
</evidence>